<dbReference type="Pfam" id="PF04313">
    <property type="entry name" value="HSDR_N"/>
    <property type="match status" value="1"/>
</dbReference>
<keyword evidence="3" id="KW-0067">ATP-binding</keyword>
<reference evidence="3 4" key="1">
    <citation type="journal article" date="2013" name="Genome Announc.">
        <title>Draft genome sequence of an Actinobacterium, Brachybacterium muris strain UCD-AY4.</title>
        <authorList>
            <person name="Lo J.R."/>
            <person name="Lang J.M."/>
            <person name="Darling A.E."/>
            <person name="Eisen J.A."/>
            <person name="Coil D.A."/>
        </authorList>
    </citation>
    <scope>NUCLEOTIDE SEQUENCE [LARGE SCALE GENOMIC DNA]</scope>
    <source>
        <strain evidence="3 4">UCD-AY4</strain>
    </source>
</reference>
<dbReference type="Proteomes" id="UP000019754">
    <property type="component" value="Unassembled WGS sequence"/>
</dbReference>
<evidence type="ECO:0000313" key="3">
    <source>
        <dbReference type="EMBL" id="EYT49657.1"/>
    </source>
</evidence>
<dbReference type="GO" id="GO:0009307">
    <property type="term" value="P:DNA restriction-modification system"/>
    <property type="evidence" value="ECO:0007669"/>
    <property type="project" value="UniProtKB-KW"/>
</dbReference>
<dbReference type="Gene3D" id="3.90.1570.50">
    <property type="match status" value="1"/>
</dbReference>
<keyword evidence="3" id="KW-0347">Helicase</keyword>
<protein>
    <submittedName>
        <fullName evidence="3">DEAD/DEAH box helicase</fullName>
    </submittedName>
</protein>
<dbReference type="OrthoDB" id="9758243at2"/>
<dbReference type="REBASE" id="62892">
    <property type="entry name" value="BmuAY4ORFDP"/>
</dbReference>
<dbReference type="Pfam" id="PF22679">
    <property type="entry name" value="T1R_D3-like"/>
    <property type="match status" value="1"/>
</dbReference>
<dbReference type="Pfam" id="PF18766">
    <property type="entry name" value="SWI2_SNF2"/>
    <property type="match status" value="1"/>
</dbReference>
<evidence type="ECO:0000259" key="2">
    <source>
        <dbReference type="SMART" id="SM00487"/>
    </source>
</evidence>
<dbReference type="STRING" id="1249481.D641_0107455"/>
<dbReference type="GO" id="GO:0005524">
    <property type="term" value="F:ATP binding"/>
    <property type="evidence" value="ECO:0007669"/>
    <property type="project" value="UniProtKB-KW"/>
</dbReference>
<proteinExistence type="predicted"/>
<accession>A0A022KUX6</accession>
<dbReference type="GO" id="GO:0004386">
    <property type="term" value="F:helicase activity"/>
    <property type="evidence" value="ECO:0007669"/>
    <property type="project" value="UniProtKB-KW"/>
</dbReference>
<dbReference type="InterPro" id="IPR014001">
    <property type="entry name" value="Helicase_ATP-bd"/>
</dbReference>
<organism evidence="3 4">
    <name type="scientific">Brachybacterium muris UCD-AY4</name>
    <dbReference type="NCBI Taxonomy" id="1249481"/>
    <lineage>
        <taxon>Bacteria</taxon>
        <taxon>Bacillati</taxon>
        <taxon>Actinomycetota</taxon>
        <taxon>Actinomycetes</taxon>
        <taxon>Micrococcales</taxon>
        <taxon>Dermabacteraceae</taxon>
        <taxon>Brachybacterium</taxon>
    </lineage>
</organism>
<comment type="caution">
    <text evidence="3">The sequence shown here is derived from an EMBL/GenBank/DDBJ whole genome shotgun (WGS) entry which is preliminary data.</text>
</comment>
<dbReference type="HOGENOM" id="CLU_010804_0_0_11"/>
<dbReference type="Gene3D" id="3.40.50.300">
    <property type="entry name" value="P-loop containing nucleotide triphosphate hydrolases"/>
    <property type="match status" value="2"/>
</dbReference>
<dbReference type="EMBL" id="AORC01000008">
    <property type="protein sequence ID" value="EYT49657.1"/>
    <property type="molecule type" value="Genomic_DNA"/>
</dbReference>
<feature type="domain" description="Helicase ATP-binding" evidence="2">
    <location>
        <begin position="285"/>
        <end position="523"/>
    </location>
</feature>
<gene>
    <name evidence="3" type="ORF">D641_0107455</name>
</gene>
<dbReference type="AlphaFoldDB" id="A0A022KUX6"/>
<name>A0A022KUX6_9MICO</name>
<sequence>MSASGLHQELPFQDEIASHLEDHGWRRSRNSVDYDKERALFPEDLLGWLKDTQPKEYEKIVTPGLNDEGREKAEARILDRVVKVLASDEAHGGGTLGLLRKGFDMVGLRHGFKAMQMPPADDRNPDLTARYAKNRLRVMQEVVYSKDKTDRIDLVLFCNGLPVATIELKTDYTQTLAQGIAQYRDDRSPVNEPLLTEFRGALVHFVVTDTRIVMTTKLEGPGTTFLPFDMGHDNGAGNPPETGTSFFWKDVLDRDAWLAILAKFIYINHETREDPLTGEVTDKRRIRFPRFHQWRAVTRLTAAARNEGPGHHYLIQHSAGSGKTDSIAWTAHRLSTLHTPEGTKVFDTVIVIADRQVLDRQLQDAVDQLVTTTGTFQAITRGSGSSKTKLLREALTAGVPIIGVTIQTFPYVLTALKDAAEKGEDSSIAGKRFAVIADEAHSSQSGEASAAVRKVVYLNDPASGLDEDAEPGADQDALVTMAAKVDTDQRISFFAFTATPKAKTLEQFGRPGPDGKPAPFDLYSMKQAIEEGFILDVLKNYTTYERAARISLKAGGEDIEVDARTGTKAYLTAVNLHPTNIDQKVREIIRHYRAAVQPELGGRAKAMVVTDSRAAAVRYARSFRRICTEEKLDLHALVAFSGDVPDPEITALPGTRPPTVTETSENPQLKGRDLAKVFAGPDEHVLIVANKYQTGFDQPLLVGMYVDKQLSGIAAVQTLSRLNRMAPGKSDTYVLDFVNDPEQILAAFREYYEDAEITTESDPDLVMDMHAKLEQAGIHTPQEMDLFWEAWTRKGAKHTDPERHIKPAEDRFGDRWRRALLTGDRAERDALIDYRSTLTQYIKAYAFFSQLVDYGNPRYEKFSAFADLLARRLRGFTDEDPTPDEVDVSDIVLTHYRLQKIREDDLKLGEIEPEGLKGMTEAGMAAARERKRERKTEIIDKVNRYLGGLDVPDDYKLSGVESLIAEVVSDHTMQAIAHSNSRIDFAAAPGMKTVVENAVWSVEESSGAVIKHLRDMPWEELRTMLLDVGLYERLQEAAS</sequence>
<dbReference type="InterPro" id="IPR055180">
    <property type="entry name" value="HsdR_RecA-like_helicase_dom_2"/>
</dbReference>
<dbReference type="SUPFAM" id="SSF52540">
    <property type="entry name" value="P-loop containing nucleoside triphosphate hydrolases"/>
    <property type="match status" value="1"/>
</dbReference>
<feature type="region of interest" description="Disordered" evidence="1">
    <location>
        <begin position="648"/>
        <end position="667"/>
    </location>
</feature>
<dbReference type="PANTHER" id="PTHR42927:SF1">
    <property type="entry name" value="HELICASE SUPERFAMILY 1 AND 2 DOMAIN-CONTAINING PROTEIN"/>
    <property type="match status" value="1"/>
</dbReference>
<dbReference type="SMART" id="SM00487">
    <property type="entry name" value="DEXDc"/>
    <property type="match status" value="1"/>
</dbReference>
<dbReference type="GO" id="GO:0003677">
    <property type="term" value="F:DNA binding"/>
    <property type="evidence" value="ECO:0007669"/>
    <property type="project" value="UniProtKB-KW"/>
</dbReference>
<dbReference type="GO" id="GO:0009035">
    <property type="term" value="F:type I site-specific deoxyribonuclease activity"/>
    <property type="evidence" value="ECO:0007669"/>
    <property type="project" value="UniProtKB-EC"/>
</dbReference>
<keyword evidence="4" id="KW-1185">Reference proteome</keyword>
<keyword evidence="3" id="KW-0378">Hydrolase</keyword>
<dbReference type="InterPro" id="IPR040980">
    <property type="entry name" value="SWI2_SNF2"/>
</dbReference>
<feature type="compositionally biased region" description="Polar residues" evidence="1">
    <location>
        <begin position="658"/>
        <end position="667"/>
    </location>
</feature>
<dbReference type="InterPro" id="IPR027417">
    <property type="entry name" value="P-loop_NTPase"/>
</dbReference>
<evidence type="ECO:0000256" key="1">
    <source>
        <dbReference type="SAM" id="MobiDB-lite"/>
    </source>
</evidence>
<dbReference type="RefSeq" id="WP_017825020.1">
    <property type="nucleotide sequence ID" value="NZ_KB403093.1"/>
</dbReference>
<dbReference type="InterPro" id="IPR007409">
    <property type="entry name" value="Restrct_endonuc_type1_HsdR_N"/>
</dbReference>
<evidence type="ECO:0000313" key="4">
    <source>
        <dbReference type="Proteomes" id="UP000019754"/>
    </source>
</evidence>
<dbReference type="PANTHER" id="PTHR42927">
    <property type="entry name" value="HELICASE SUPERFAMILY 1 AND 2 DOMAIN-CONTAINING PROTEIN"/>
    <property type="match status" value="1"/>
</dbReference>
<keyword evidence="3" id="KW-0547">Nucleotide-binding</keyword>